<dbReference type="Proteomes" id="UP000030690">
    <property type="component" value="Unassembled WGS sequence"/>
</dbReference>
<gene>
    <name evidence="1" type="ORF">PFFVO_03113</name>
</gene>
<reference evidence="1 2" key="1">
    <citation type="submission" date="2013-02" db="EMBL/GenBank/DDBJ databases">
        <title>The Genome Annotation of Plasmodium falciparum Vietnam Oak-Knoll (FVO).</title>
        <authorList>
            <consortium name="The Broad Institute Genome Sequencing Platform"/>
            <consortium name="The Broad Institute Genome Sequencing Center for Infectious Disease"/>
            <person name="Neafsey D."/>
            <person name="Hoffman S."/>
            <person name="Volkman S."/>
            <person name="Rosenthal P."/>
            <person name="Walker B."/>
            <person name="Young S.K."/>
            <person name="Zeng Q."/>
            <person name="Gargeya S."/>
            <person name="Fitzgerald M."/>
            <person name="Haas B."/>
            <person name="Abouelleil A."/>
            <person name="Allen A.W."/>
            <person name="Alvarado L."/>
            <person name="Arachchi H.M."/>
            <person name="Berlin A.M."/>
            <person name="Chapman S.B."/>
            <person name="Gainer-Dewar J."/>
            <person name="Goldberg J."/>
            <person name="Griggs A."/>
            <person name="Gujja S."/>
            <person name="Hansen M."/>
            <person name="Howarth C."/>
            <person name="Imamovic A."/>
            <person name="Ireland A."/>
            <person name="Larimer J."/>
            <person name="McCowan C."/>
            <person name="Murphy C."/>
            <person name="Pearson M."/>
            <person name="Poon T.W."/>
            <person name="Priest M."/>
            <person name="Roberts A."/>
            <person name="Saif S."/>
            <person name="Shea T."/>
            <person name="Sisk P."/>
            <person name="Sykes S."/>
            <person name="Wortman J."/>
            <person name="Nusbaum C."/>
            <person name="Birren B."/>
        </authorList>
    </citation>
    <scope>NUCLEOTIDE SEQUENCE [LARGE SCALE GENOMIC DNA]</scope>
    <source>
        <strain evidence="2">Vietnam Oak-Knoll (FVO)</strain>
    </source>
</reference>
<evidence type="ECO:0000313" key="2">
    <source>
        <dbReference type="Proteomes" id="UP000030690"/>
    </source>
</evidence>
<proteinExistence type="predicted"/>
<sequence length="64" mass="7774">MVFKFCSFYHLFNKNVQIYFIIRKTNNSISYIKIYVVSTNIITYLEINKTDMVKLFYISLINDF</sequence>
<protein>
    <submittedName>
        <fullName evidence="1">Uncharacterized protein</fullName>
    </submittedName>
</protein>
<reference evidence="1 2" key="2">
    <citation type="submission" date="2013-02" db="EMBL/GenBank/DDBJ databases">
        <title>The Genome Sequence of Plasmodium falciparum Vietnam Oak-Knoll (FVO).</title>
        <authorList>
            <consortium name="The Broad Institute Genome Sequencing Platform"/>
            <consortium name="The Broad Institute Genome Sequencing Center for Infectious Disease"/>
            <person name="Neafsey D."/>
            <person name="Cheeseman I."/>
            <person name="Volkman S."/>
            <person name="Adams J."/>
            <person name="Walker B."/>
            <person name="Young S.K."/>
            <person name="Zeng Q."/>
            <person name="Gargeya S."/>
            <person name="Fitzgerald M."/>
            <person name="Haas B."/>
            <person name="Abouelleil A."/>
            <person name="Alvarado L."/>
            <person name="Arachchi H.M."/>
            <person name="Berlin A.M."/>
            <person name="Chapman S.B."/>
            <person name="Dewar J."/>
            <person name="Goldberg J."/>
            <person name="Griggs A."/>
            <person name="Gujja S."/>
            <person name="Hansen M."/>
            <person name="Howarth C."/>
            <person name="Imamovic A."/>
            <person name="Larimer J."/>
            <person name="McCowan C."/>
            <person name="Murphy C."/>
            <person name="Neiman D."/>
            <person name="Pearson M."/>
            <person name="Priest M."/>
            <person name="Roberts A."/>
            <person name="Saif S."/>
            <person name="Shea T."/>
            <person name="Sisk P."/>
            <person name="Sykes S."/>
            <person name="Wortman J."/>
            <person name="Nusbaum C."/>
            <person name="Birren B."/>
        </authorList>
    </citation>
    <scope>NUCLEOTIDE SEQUENCE [LARGE SCALE GENOMIC DNA]</scope>
    <source>
        <strain evidence="2">Vietnam Oak-Knoll (FVO)</strain>
    </source>
</reference>
<dbReference type="AlphaFoldDB" id="A0A024V5Z6"/>
<name>A0A024V5Z6_PLAFA</name>
<dbReference type="EMBL" id="KI925084">
    <property type="protein sequence ID" value="ETW17982.1"/>
    <property type="molecule type" value="Genomic_DNA"/>
</dbReference>
<evidence type="ECO:0000313" key="1">
    <source>
        <dbReference type="EMBL" id="ETW17982.1"/>
    </source>
</evidence>
<accession>A0A024V5Z6</accession>
<organism evidence="1 2">
    <name type="scientific">Plasmodium falciparum Vietnam Oak-Knoll</name>
    <name type="common">FVO</name>
    <dbReference type="NCBI Taxonomy" id="1036723"/>
    <lineage>
        <taxon>Eukaryota</taxon>
        <taxon>Sar</taxon>
        <taxon>Alveolata</taxon>
        <taxon>Apicomplexa</taxon>
        <taxon>Aconoidasida</taxon>
        <taxon>Haemosporida</taxon>
        <taxon>Plasmodiidae</taxon>
        <taxon>Plasmodium</taxon>
        <taxon>Plasmodium (Laverania)</taxon>
    </lineage>
</organism>